<reference evidence="2 3" key="1">
    <citation type="submission" date="2019-09" db="EMBL/GenBank/DDBJ databases">
        <title>Consistent, comparative and evidence-based genome assembly and annotation for Cryptosporidium parvum, C. hominis and C. tyzzeri.</title>
        <authorList>
            <person name="Baptista R.P."/>
            <person name="Li Y."/>
            <person name="Sateriale A."/>
            <person name="Ansell B."/>
            <person name="Jex A."/>
            <person name="Sanders M."/>
            <person name="Brooks K."/>
            <person name="Tracey A."/>
            <person name="Berriman M."/>
            <person name="Striepen B."/>
            <person name="Cotton J.A."/>
            <person name="Kissinger J.C."/>
        </authorList>
    </citation>
    <scope>NUCLEOTIDE SEQUENCE [LARGE SCALE GENOMIC DNA]</scope>
    <source>
        <strain evidence="2 3">IOWA-ATCC</strain>
    </source>
</reference>
<dbReference type="VEuPathDB" id="CryptoDB:CPATCC_0006000"/>
<protein>
    <recommendedName>
        <fullName evidence="1">Amine oxidase domain-containing protein</fullName>
    </recommendedName>
</protein>
<feature type="domain" description="Amine oxidase" evidence="1">
    <location>
        <begin position="856"/>
        <end position="972"/>
    </location>
</feature>
<accession>A0A7S7LDU3</accession>
<dbReference type="InterPro" id="IPR050281">
    <property type="entry name" value="Flavin_monoamine_oxidase"/>
</dbReference>
<dbReference type="AlphaFoldDB" id="A0A7S7LDU3"/>
<evidence type="ECO:0000313" key="2">
    <source>
        <dbReference type="EMBL" id="QOY40339.1"/>
    </source>
</evidence>
<organism evidence="2 3">
    <name type="scientific">Cryptosporidium parvum</name>
    <dbReference type="NCBI Taxonomy" id="5807"/>
    <lineage>
        <taxon>Eukaryota</taxon>
        <taxon>Sar</taxon>
        <taxon>Alveolata</taxon>
        <taxon>Apicomplexa</taxon>
        <taxon>Conoidasida</taxon>
        <taxon>Coccidia</taxon>
        <taxon>Eucoccidiorida</taxon>
        <taxon>Eimeriorina</taxon>
        <taxon>Cryptosporidiidae</taxon>
        <taxon>Cryptosporidium</taxon>
    </lineage>
</organism>
<dbReference type="EMBL" id="CP044416">
    <property type="protein sequence ID" value="QOY40339.1"/>
    <property type="molecule type" value="Genomic_DNA"/>
</dbReference>
<dbReference type="InterPro" id="IPR002937">
    <property type="entry name" value="Amino_oxidase"/>
</dbReference>
<proteinExistence type="predicted"/>
<sequence>MMNNIFGEPRNEFWYRINEQAAIRRNHPENDLLQISDSYNTPGIKNRFEGLISSYYQENNGSKNLLMNTGYHKNVTDKNSTMDKKNIGSTSIIRFHSHFLNMMKKGLICFSCGSILRSNFGSKINSDINSIQTCPSNSDVTGFTCVVETCGRSICNPCLQFSRVHDVSLFNSELSTCIICEYQNEYNQRNPINPRAPIEWHWTFHTPEDLTFLRKVRSGLINGNGLHIELSGKRQGCWRRRKDGKRKHFSFKQHGGFFESRAVALEFKAVQIKAGGQDYQSAPLMITAIGESYSEIVPRRIHRGNQELHNHQRLILSSINDGSCAICFQKQTNLCQNASTNTTIESRFSSCVACGRFFCHLCILYIRSSNPCSPIAAHFLSEKLICALCQHLSVQPTDKFAQFIHDFCSLLPSNTPLIKFDKYNMKWKTPYGSVSVVESGGILESRREAYCQLETGQSLEVTCSYDRNIFYGEIGNKLGYYTQFAKNGMLRVYGPFETYDEAGRRWDLDALKYYGAEKAMRKAFFPKLLTWLSLPQTLQRYFLAPWIVWSMDKDESCQKSQKKVGLTNNPITKTYDVIIIGAGVSGLKSAEALLNKGLSVLVLEAQNIPFGRISSYSQWTNHKRRLSSEICFYREKRDTRESSREADRKKNNDENAEELVSQLSEETVSIANELIRLSLELLEEVVIDMFHPLSTVLEPPIKEFMCKSGNDYFERVNPAKLVLQRIKEFGETVNWRWILINYCLPLSLKRLNIKNLSSFSKKYIEKATCGDYGENLFKNIEQFYWERLPRFVGFEELPWREYWCYPKNNLERLKFSASIFHHIQLQKESIIERSFDECDLIDCELQKLIQNNEILNNTHFNSPVSDILYNNETDQVNVRISNGTWFSSSCVICTLPIGVLKKSVQSSENNPGNSNKVQGAQCQLSNISSFKNSIKFIPPLPYETIRSIKLLEMNSYTELFLKLNINPILSNSGSTPSTNCNAISSSPSSIITTSNSVKCEKESDIYFSRLADKIHHLDHPCITMYTHKDIPNTIMCGITPPLAEKICPQMESESDSTLNPEFLSPQQLANICFGILKEISPKDLEIELLDFYVKSWKDDPYYLGSIPIHSSNSKESNINQLIKPHFEGHLYFAGDGTTVDGFGSIQGALLSAKRVTTQVSQFLSN</sequence>
<dbReference type="OMA" id="NDICCIC"/>
<dbReference type="Proteomes" id="UP000593906">
    <property type="component" value="Chromosome 7"/>
</dbReference>
<dbReference type="SUPFAM" id="SSF51905">
    <property type="entry name" value="FAD/NAD(P)-binding domain"/>
    <property type="match status" value="1"/>
</dbReference>
<dbReference type="GO" id="GO:0016491">
    <property type="term" value="F:oxidoreductase activity"/>
    <property type="evidence" value="ECO:0007669"/>
    <property type="project" value="InterPro"/>
</dbReference>
<evidence type="ECO:0000259" key="1">
    <source>
        <dbReference type="Pfam" id="PF01593"/>
    </source>
</evidence>
<gene>
    <name evidence="2" type="ORF">CPATCC_003170</name>
</gene>
<dbReference type="PANTHER" id="PTHR10742">
    <property type="entry name" value="FLAVIN MONOAMINE OXIDASE"/>
    <property type="match status" value="1"/>
</dbReference>
<dbReference type="Pfam" id="PF13450">
    <property type="entry name" value="NAD_binding_8"/>
    <property type="match status" value="1"/>
</dbReference>
<feature type="domain" description="Amine oxidase" evidence="1">
    <location>
        <begin position="1063"/>
        <end position="1159"/>
    </location>
</feature>
<dbReference type="PANTHER" id="PTHR10742:SF410">
    <property type="entry name" value="LYSINE-SPECIFIC HISTONE DEMETHYLASE 2"/>
    <property type="match status" value="1"/>
</dbReference>
<dbReference type="InterPro" id="IPR036188">
    <property type="entry name" value="FAD/NAD-bd_sf"/>
</dbReference>
<dbReference type="Pfam" id="PF01593">
    <property type="entry name" value="Amino_oxidase"/>
    <property type="match status" value="2"/>
</dbReference>
<evidence type="ECO:0000313" key="3">
    <source>
        <dbReference type="Proteomes" id="UP000593906"/>
    </source>
</evidence>
<name>A0A7S7LDU3_CRYPV</name>
<dbReference type="Gene3D" id="3.50.50.60">
    <property type="entry name" value="FAD/NAD(P)-binding domain"/>
    <property type="match status" value="3"/>
</dbReference>
<dbReference type="Gene3D" id="3.90.660.10">
    <property type="match status" value="1"/>
</dbReference>